<dbReference type="InterPro" id="IPR016024">
    <property type="entry name" value="ARM-type_fold"/>
</dbReference>
<keyword evidence="5" id="KW-0539">Nucleus</keyword>
<evidence type="ECO:0000256" key="8">
    <source>
        <dbReference type="ARBA" id="ARBA00070106"/>
    </source>
</evidence>
<name>A0ABD2QGI3_9PLAT</name>
<evidence type="ECO:0000256" key="4">
    <source>
        <dbReference type="ARBA" id="ARBA00023054"/>
    </source>
</evidence>
<feature type="region of interest" description="Disordered" evidence="10">
    <location>
        <begin position="449"/>
        <end position="476"/>
    </location>
</feature>
<comment type="subcellular location">
    <subcellularLocation>
        <location evidence="1">Nucleus</location>
    </subcellularLocation>
</comment>
<feature type="domain" description="Beta-catenin-like protein 1 N-terminal" evidence="11">
    <location>
        <begin position="90"/>
        <end position="199"/>
    </location>
</feature>
<gene>
    <name evidence="12" type="primary">CTNNBL1</name>
    <name evidence="12" type="ORF">Ciccas_002829</name>
</gene>
<accession>A0ABD2QGI3</accession>
<evidence type="ECO:0000256" key="1">
    <source>
        <dbReference type="ARBA" id="ARBA00004123"/>
    </source>
</evidence>
<evidence type="ECO:0000256" key="9">
    <source>
        <dbReference type="ARBA" id="ARBA00083862"/>
    </source>
</evidence>
<comment type="subunit">
    <text evidence="7">Component of the PRP19-CDC5L splicing complex composed of a core complex comprising a homotetramer of PRPF19, CDC5L, PLRG1 and BCAS2, and at least three less stably associated proteins CTNNBL1, CWC15 and HSPA8. Interacts directly with CWC15 and CDC5L in the complex. Interacts with AICDA; the interaction is important for the antibody diversification activity of AICDA. Interacts with PRPF31 (via its NLS). Interacts (via its N-terminal NLS) with KPNA1 and KPNA2.</text>
</comment>
<dbReference type="GO" id="GO:0005634">
    <property type="term" value="C:nucleus"/>
    <property type="evidence" value="ECO:0007669"/>
    <property type="project" value="UniProtKB-SubCell"/>
</dbReference>
<keyword evidence="3" id="KW-0677">Repeat</keyword>
<evidence type="ECO:0000313" key="13">
    <source>
        <dbReference type="Proteomes" id="UP001626550"/>
    </source>
</evidence>
<keyword evidence="2" id="KW-0597">Phosphoprotein</keyword>
<sequence>MTSPELLFASGTRVFINLKAPDNSTSLGSQLVTSLLLLQFGSIRFCPSKGWQDIATLAFLSTNANPPAKRNYDSNGNHNDESHVKIRKTETEAQQHSVDLDDEDNEELEQQKVDASTFVHYGKSLEKRYRANQEARTKFSDQPEKFMESELELQETLEEMQILASEPTYYSVLARNTSAPTILLSLLSHENTDMSLTAIDLLNALLDSTGLIEAGEEAVAPLLKALLDGQLINLLCQNLCRLDENNSDESEGIFKTIGIVENLIDARQSYIELVYEQGFFSWLLKILKDRKFTKNKLYASEVLDSILMGDPNMAMRLGEMEGIDFLLQKLSVYKRHDPTTYDEAEMLQNLFNCLCTCLMLPENKERFLVGEGIQLMNLMLRERHLSRDTALRILDYCMCLNLDEKSSLEYAQQVVINNCVKFVEILGLRTIFPLFMHCPKAKMLKFTSKGGAGESKTNDKSAIGPSSEQMEEHIIK</sequence>
<dbReference type="AlphaFoldDB" id="A0ABD2QGI3"/>
<dbReference type="Proteomes" id="UP001626550">
    <property type="component" value="Unassembled WGS sequence"/>
</dbReference>
<keyword evidence="13" id="KW-1185">Reference proteome</keyword>
<evidence type="ECO:0000256" key="7">
    <source>
        <dbReference type="ARBA" id="ARBA00061776"/>
    </source>
</evidence>
<evidence type="ECO:0000313" key="12">
    <source>
        <dbReference type="EMBL" id="KAL3318508.1"/>
    </source>
</evidence>
<dbReference type="SMART" id="SM01156">
    <property type="entry name" value="DUF1716"/>
    <property type="match status" value="1"/>
</dbReference>
<dbReference type="InterPro" id="IPR011989">
    <property type="entry name" value="ARM-like"/>
</dbReference>
<evidence type="ECO:0000256" key="5">
    <source>
        <dbReference type="ARBA" id="ARBA00023242"/>
    </source>
</evidence>
<dbReference type="InterPro" id="IPR013180">
    <property type="entry name" value="CTNNBL1_N"/>
</dbReference>
<evidence type="ECO:0000256" key="2">
    <source>
        <dbReference type="ARBA" id="ARBA00022553"/>
    </source>
</evidence>
<dbReference type="PANTHER" id="PTHR14978:SF0">
    <property type="entry name" value="BETA-CATENIN-LIKE PROTEIN 1"/>
    <property type="match status" value="1"/>
</dbReference>
<dbReference type="Gene3D" id="1.25.10.10">
    <property type="entry name" value="Leucine-rich Repeat Variant"/>
    <property type="match status" value="1"/>
</dbReference>
<dbReference type="FunFam" id="1.25.10.10:FF:001136">
    <property type="entry name" value="Beta-catenin-like protein 1"/>
    <property type="match status" value="1"/>
</dbReference>
<evidence type="ECO:0000256" key="10">
    <source>
        <dbReference type="SAM" id="MobiDB-lite"/>
    </source>
</evidence>
<dbReference type="SUPFAM" id="SSF48371">
    <property type="entry name" value="ARM repeat"/>
    <property type="match status" value="1"/>
</dbReference>
<evidence type="ECO:0000256" key="3">
    <source>
        <dbReference type="ARBA" id="ARBA00022737"/>
    </source>
</evidence>
<comment type="caution">
    <text evidence="12">The sequence shown here is derived from an EMBL/GenBank/DDBJ whole genome shotgun (WGS) entry which is preliminary data.</text>
</comment>
<dbReference type="Pfam" id="PF08216">
    <property type="entry name" value="CTNNBL"/>
    <property type="match status" value="1"/>
</dbReference>
<protein>
    <recommendedName>
        <fullName evidence="8">Beta-catenin-like protein 1</fullName>
    </recommendedName>
    <alternativeName>
        <fullName evidence="9">Nuclear-associated protein</fullName>
    </alternativeName>
</protein>
<dbReference type="GO" id="GO:0010467">
    <property type="term" value="P:gene expression"/>
    <property type="evidence" value="ECO:0007669"/>
    <property type="project" value="UniProtKB-ARBA"/>
</dbReference>
<dbReference type="InterPro" id="IPR039678">
    <property type="entry name" value="CTNNBL1"/>
</dbReference>
<evidence type="ECO:0000256" key="6">
    <source>
        <dbReference type="ARBA" id="ARBA00058456"/>
    </source>
</evidence>
<keyword evidence="4" id="KW-0175">Coiled coil</keyword>
<organism evidence="12 13">
    <name type="scientific">Cichlidogyrus casuarinus</name>
    <dbReference type="NCBI Taxonomy" id="1844966"/>
    <lineage>
        <taxon>Eukaryota</taxon>
        <taxon>Metazoa</taxon>
        <taxon>Spiralia</taxon>
        <taxon>Lophotrochozoa</taxon>
        <taxon>Platyhelminthes</taxon>
        <taxon>Monogenea</taxon>
        <taxon>Monopisthocotylea</taxon>
        <taxon>Dactylogyridea</taxon>
        <taxon>Ancyrocephalidae</taxon>
        <taxon>Cichlidogyrus</taxon>
    </lineage>
</organism>
<proteinExistence type="predicted"/>
<dbReference type="PANTHER" id="PTHR14978">
    <property type="entry name" value="BETA-CATENIN-LIKE PROTEIN 1 NUCLEAR ASSOCIATED PROTEIN"/>
    <property type="match status" value="1"/>
</dbReference>
<dbReference type="EMBL" id="JBJKFK010000235">
    <property type="protein sequence ID" value="KAL3318508.1"/>
    <property type="molecule type" value="Genomic_DNA"/>
</dbReference>
<comment type="function">
    <text evidence="6">Component of the PRP19-CDC5L complex that forms an integral part of the spliceosome and is required for activating pre-mRNA splicing. Participates in AID/AICDA-mediated somatic hypermutation (SHM) and class-switch recombination (CSR), 2 processes resulting in the production of high-affinity, mutated isotype-switched antibodies.</text>
</comment>
<evidence type="ECO:0000259" key="11">
    <source>
        <dbReference type="SMART" id="SM01156"/>
    </source>
</evidence>
<reference evidence="12 13" key="1">
    <citation type="submission" date="2024-11" db="EMBL/GenBank/DDBJ databases">
        <title>Adaptive evolution of stress response genes in parasites aligns with host niche diversity.</title>
        <authorList>
            <person name="Hahn C."/>
            <person name="Resl P."/>
        </authorList>
    </citation>
    <scope>NUCLEOTIDE SEQUENCE [LARGE SCALE GENOMIC DNA]</scope>
    <source>
        <strain evidence="12">EGGRZ-B1_66</strain>
        <tissue evidence="12">Body</tissue>
    </source>
</reference>